<evidence type="ECO:0000313" key="12">
    <source>
        <dbReference type="Ensembl" id="ENSCCRP00020090845.1"/>
    </source>
</evidence>
<proteinExistence type="inferred from homology"/>
<evidence type="ECO:0000259" key="11">
    <source>
        <dbReference type="PROSITE" id="PS50878"/>
    </source>
</evidence>
<evidence type="ECO:0000256" key="8">
    <source>
        <dbReference type="ARBA" id="ARBA00023242"/>
    </source>
</evidence>
<keyword evidence="6" id="KW-0863">Zinc-finger</keyword>
<evidence type="ECO:0000256" key="7">
    <source>
        <dbReference type="ARBA" id="ARBA00022833"/>
    </source>
</evidence>
<protein>
    <recommendedName>
        <fullName evidence="3">Zinc finger protein 330</fullName>
    </recommendedName>
    <alternativeName>
        <fullName evidence="9">Nucleolar autoantigen 36</fullName>
    </alternativeName>
</protein>
<evidence type="ECO:0000313" key="13">
    <source>
        <dbReference type="Proteomes" id="UP000694701"/>
    </source>
</evidence>
<keyword evidence="5" id="KW-0677">Repeat</keyword>
<dbReference type="SUPFAM" id="SSF56672">
    <property type="entry name" value="DNA/RNA polymerases"/>
    <property type="match status" value="1"/>
</dbReference>
<evidence type="ECO:0000256" key="5">
    <source>
        <dbReference type="ARBA" id="ARBA00022737"/>
    </source>
</evidence>
<evidence type="ECO:0000256" key="9">
    <source>
        <dbReference type="ARBA" id="ARBA00029845"/>
    </source>
</evidence>
<accession>A0A8C2JAV8</accession>
<name>A0A8C2JAV8_CYPCA</name>
<evidence type="ECO:0000256" key="2">
    <source>
        <dbReference type="ARBA" id="ARBA00007212"/>
    </source>
</evidence>
<dbReference type="PANTHER" id="PTHR13214:SF1">
    <property type="entry name" value="ZINC FINGER PROTEIN 330"/>
    <property type="match status" value="1"/>
</dbReference>
<dbReference type="Ensembl" id="ENSCCRT00020099278.1">
    <property type="protein sequence ID" value="ENSCCRP00020090845.1"/>
    <property type="gene ID" value="ENSCCRG00020041628.1"/>
</dbReference>
<evidence type="ECO:0000256" key="3">
    <source>
        <dbReference type="ARBA" id="ARBA00015408"/>
    </source>
</evidence>
<feature type="region of interest" description="Disordered" evidence="10">
    <location>
        <begin position="748"/>
        <end position="857"/>
    </location>
</feature>
<dbReference type="PROSITE" id="PS50878">
    <property type="entry name" value="RT_POL"/>
    <property type="match status" value="1"/>
</dbReference>
<dbReference type="InterPro" id="IPR010531">
    <property type="entry name" value="NOA36"/>
</dbReference>
<dbReference type="InterPro" id="IPR000477">
    <property type="entry name" value="RT_dom"/>
</dbReference>
<feature type="compositionally biased region" description="Acidic residues" evidence="10">
    <location>
        <begin position="807"/>
        <end position="843"/>
    </location>
</feature>
<comment type="subcellular location">
    <subcellularLocation>
        <location evidence="1">Nucleus</location>
        <location evidence="1">Nucleolus</location>
    </subcellularLocation>
</comment>
<evidence type="ECO:0000256" key="10">
    <source>
        <dbReference type="SAM" id="MobiDB-lite"/>
    </source>
</evidence>
<evidence type="ECO:0000256" key="4">
    <source>
        <dbReference type="ARBA" id="ARBA00022723"/>
    </source>
</evidence>
<keyword evidence="4" id="KW-0479">Metal-binding</keyword>
<feature type="compositionally biased region" description="Polar residues" evidence="10">
    <location>
        <begin position="844"/>
        <end position="857"/>
    </location>
</feature>
<dbReference type="GO" id="GO:0005730">
    <property type="term" value="C:nucleolus"/>
    <property type="evidence" value="ECO:0007669"/>
    <property type="project" value="UniProtKB-SubCell"/>
</dbReference>
<dbReference type="PANTHER" id="PTHR13214">
    <property type="entry name" value="ZINC FINGER PROTEIN 330"/>
    <property type="match status" value="1"/>
</dbReference>
<evidence type="ECO:0000256" key="6">
    <source>
        <dbReference type="ARBA" id="ARBA00022771"/>
    </source>
</evidence>
<dbReference type="CDD" id="cd01650">
    <property type="entry name" value="RT_nLTR_like"/>
    <property type="match status" value="1"/>
</dbReference>
<dbReference type="Pfam" id="PF06524">
    <property type="entry name" value="NOA36"/>
    <property type="match status" value="1"/>
</dbReference>
<dbReference type="GO" id="GO:0008270">
    <property type="term" value="F:zinc ion binding"/>
    <property type="evidence" value="ECO:0007669"/>
    <property type="project" value="UniProtKB-KW"/>
</dbReference>
<dbReference type="Pfam" id="PF00078">
    <property type="entry name" value="RVT_1"/>
    <property type="match status" value="1"/>
</dbReference>
<organism evidence="12 13">
    <name type="scientific">Cyprinus carpio</name>
    <name type="common">Common carp</name>
    <dbReference type="NCBI Taxonomy" id="7962"/>
    <lineage>
        <taxon>Eukaryota</taxon>
        <taxon>Metazoa</taxon>
        <taxon>Chordata</taxon>
        <taxon>Craniata</taxon>
        <taxon>Vertebrata</taxon>
        <taxon>Euteleostomi</taxon>
        <taxon>Actinopterygii</taxon>
        <taxon>Neopterygii</taxon>
        <taxon>Teleostei</taxon>
        <taxon>Ostariophysi</taxon>
        <taxon>Cypriniformes</taxon>
        <taxon>Cyprinidae</taxon>
        <taxon>Cyprininae</taxon>
        <taxon>Cyprinus</taxon>
    </lineage>
</organism>
<feature type="compositionally biased region" description="Polar residues" evidence="10">
    <location>
        <begin position="791"/>
        <end position="800"/>
    </location>
</feature>
<dbReference type="AlphaFoldDB" id="A0A8C2JAV8"/>
<reference evidence="12" key="1">
    <citation type="submission" date="2025-08" db="UniProtKB">
        <authorList>
            <consortium name="Ensembl"/>
        </authorList>
    </citation>
    <scope>IDENTIFICATION</scope>
</reference>
<feature type="domain" description="Reverse transcriptase" evidence="11">
    <location>
        <begin position="200"/>
        <end position="455"/>
    </location>
</feature>
<dbReference type="InterPro" id="IPR043502">
    <property type="entry name" value="DNA/RNA_pol_sf"/>
</dbReference>
<keyword evidence="7" id="KW-0862">Zinc</keyword>
<evidence type="ECO:0000256" key="1">
    <source>
        <dbReference type="ARBA" id="ARBA00004604"/>
    </source>
</evidence>
<comment type="similarity">
    <text evidence="2">Belongs to the NOA36 family.</text>
</comment>
<feature type="compositionally biased region" description="Basic and acidic residues" evidence="10">
    <location>
        <begin position="757"/>
        <end position="766"/>
    </location>
</feature>
<sequence length="857" mass="96695">MALYIPNKTITKKPGDKAWFNSECRRLAMRKRKLYHNIRTSDDPAMKRKFLKARAAFNQAEKRAKKEYYTKLRNDLADNSLSSKKWWGIVNSLSGRSGFTDIPVIEHRGTTYISASAKASIFCQTFAEKCTLHDASAQSFPQCQQPTSSFAHVHFKPKDIRNILRNLDPAKAMGPDEIPTKVLRECAAELASPLSRLFQLLFSHGVFPKQWKNARVIPIHKRDSKSDPTNYRPISLLSVLSKVMESSVHKQLQGYLFRHKLISNKQYGFKPNHSTADLLTVLSQTWNNILEKGGEVYIVALAIKRSFDLVWHNGLLDKLSAKGITGPLHSWLQNYLEGRSIQVVLSGQSSSPQPINASVPQGSILGPLLFSIFIDDVVEQCDNSIFLYADDSTIYAPVTSLNGPNVAASLNKDLENIRRWADTWKVTFEPSKCKAMVLSRKKLPSCPDLFLGATRIDLYEQLNILGLWIDRKLLWTNHLSNICKRAGQRLGALRRLTNKLDVKGRASVYKAQVRNTMEYSCLAWMNASQTTLGQLDNIQKKALKIIGEDEDTALRKYAISQLSQRRTVAATTVLFKMHTENCPEDLKALLPPPDLLCRTTRRARPSHALKLPKSNTKCLGRSFLHSAVTTWNCLPCTVGAICDFCEAWVCHGRKCLSTHACSCPLSDADCIECDRSVWEHGGRIFRCCFCHNFLCEDDQFEHQASCQVLEAETFKCLSCNRLGQHSCLRCKACFCDDHARSKVFKQEKGKAPPCPKCGHETQETKDLSMSTRTHKFGRQSGPDEDDYGASGYSSYWKNQESGGGYRDEEDIEEDDDFDDDYDDDDEDDDDDEEEEEDDPEVEDSLSNLSLGASGKTQ</sequence>
<dbReference type="Proteomes" id="UP000694701">
    <property type="component" value="Unplaced"/>
</dbReference>
<keyword evidence="8" id="KW-0539">Nucleus</keyword>